<organism evidence="1 2">
    <name type="scientific">Paeniglutamicibacter gangotriensis</name>
    <dbReference type="NCBI Taxonomy" id="254787"/>
    <lineage>
        <taxon>Bacteria</taxon>
        <taxon>Bacillati</taxon>
        <taxon>Actinomycetota</taxon>
        <taxon>Actinomycetes</taxon>
        <taxon>Micrococcales</taxon>
        <taxon>Micrococcaceae</taxon>
        <taxon>Paeniglutamicibacter</taxon>
    </lineage>
</organism>
<accession>A0A5B0DXU0</accession>
<evidence type="ECO:0008006" key="3">
    <source>
        <dbReference type="Google" id="ProtNLM"/>
    </source>
</evidence>
<evidence type="ECO:0000313" key="2">
    <source>
        <dbReference type="Proteomes" id="UP000323856"/>
    </source>
</evidence>
<dbReference type="EMBL" id="VOBL01000046">
    <property type="protein sequence ID" value="KAA0971306.1"/>
    <property type="molecule type" value="Genomic_DNA"/>
</dbReference>
<dbReference type="AlphaFoldDB" id="A0A5B0DXU0"/>
<dbReference type="OrthoDB" id="4533185at2"/>
<proteinExistence type="predicted"/>
<dbReference type="RefSeq" id="WP_149621176.1">
    <property type="nucleotide sequence ID" value="NZ_VOBL01000046.1"/>
</dbReference>
<comment type="caution">
    <text evidence="1">The sequence shown here is derived from an EMBL/GenBank/DDBJ whole genome shotgun (WGS) entry which is preliminary data.</text>
</comment>
<gene>
    <name evidence="1" type="ORF">FQ154_20540</name>
</gene>
<reference evidence="1 2" key="1">
    <citation type="submission" date="2019-07" db="EMBL/GenBank/DDBJ databases">
        <title>Analysis of the biochemical properties, biological activity and biotechnological potential of siderophores and biosurfactants produced by Antarctic psychrotolerant bacteria.</title>
        <authorList>
            <person name="Styczynski M."/>
            <person name="Krucon T."/>
            <person name="Decewicz P."/>
            <person name="Dziewit L."/>
        </authorList>
    </citation>
    <scope>NUCLEOTIDE SEQUENCE [LARGE SCALE GENOMIC DNA]</scope>
    <source>
        <strain evidence="1 2">ANT_H27</strain>
    </source>
</reference>
<sequence length="82" mass="9017">MEMAIRKAGFVPRAGHSNGSPAIEALEASNSFEPGEHDYVKGFWKMSHTNGSHPGLSSEEEALFRFSAATSAVTFFINRWMP</sequence>
<evidence type="ECO:0000313" key="1">
    <source>
        <dbReference type="EMBL" id="KAA0971306.1"/>
    </source>
</evidence>
<name>A0A5B0DXU0_9MICC</name>
<dbReference type="Proteomes" id="UP000323856">
    <property type="component" value="Unassembled WGS sequence"/>
</dbReference>
<protein>
    <recommendedName>
        <fullName evidence="3">DUF4145 domain-containing protein</fullName>
    </recommendedName>
</protein>